<comment type="caution">
    <text evidence="1">The sequence shown here is derived from an EMBL/GenBank/DDBJ whole genome shotgun (WGS) entry which is preliminary data.</text>
</comment>
<organism evidence="1 2">
    <name type="scientific">Daphnia magna</name>
    <dbReference type="NCBI Taxonomy" id="35525"/>
    <lineage>
        <taxon>Eukaryota</taxon>
        <taxon>Metazoa</taxon>
        <taxon>Ecdysozoa</taxon>
        <taxon>Arthropoda</taxon>
        <taxon>Crustacea</taxon>
        <taxon>Branchiopoda</taxon>
        <taxon>Diplostraca</taxon>
        <taxon>Cladocera</taxon>
        <taxon>Anomopoda</taxon>
        <taxon>Daphniidae</taxon>
        <taxon>Daphnia</taxon>
    </lineage>
</organism>
<protein>
    <submittedName>
        <fullName evidence="1">Uncharacterized protein</fullName>
    </submittedName>
</protein>
<evidence type="ECO:0000313" key="1">
    <source>
        <dbReference type="EMBL" id="KAK4035766.1"/>
    </source>
</evidence>
<evidence type="ECO:0000313" key="2">
    <source>
        <dbReference type="Proteomes" id="UP001234178"/>
    </source>
</evidence>
<keyword evidence="2" id="KW-1185">Reference proteome</keyword>
<reference evidence="1 2" key="1">
    <citation type="journal article" date="2023" name="Nucleic Acids Res.">
        <title>The hologenome of Daphnia magna reveals possible DNA methylation and microbiome-mediated evolution of the host genome.</title>
        <authorList>
            <person name="Chaturvedi A."/>
            <person name="Li X."/>
            <person name="Dhandapani V."/>
            <person name="Marshall H."/>
            <person name="Kissane S."/>
            <person name="Cuenca-Cambronero M."/>
            <person name="Asole G."/>
            <person name="Calvet F."/>
            <person name="Ruiz-Romero M."/>
            <person name="Marangio P."/>
            <person name="Guigo R."/>
            <person name="Rago D."/>
            <person name="Mirbahai L."/>
            <person name="Eastwood N."/>
            <person name="Colbourne J.K."/>
            <person name="Zhou J."/>
            <person name="Mallon E."/>
            <person name="Orsini L."/>
        </authorList>
    </citation>
    <scope>NUCLEOTIDE SEQUENCE [LARGE SCALE GENOMIC DNA]</scope>
    <source>
        <strain evidence="1">LRV0_1</strain>
    </source>
</reference>
<dbReference type="Proteomes" id="UP001234178">
    <property type="component" value="Unassembled WGS sequence"/>
</dbReference>
<name>A0ABR0B241_9CRUS</name>
<dbReference type="EMBL" id="JAOYFB010000040">
    <property type="protein sequence ID" value="KAK4035766.1"/>
    <property type="molecule type" value="Genomic_DNA"/>
</dbReference>
<proteinExistence type="predicted"/>
<accession>A0ABR0B241</accession>
<gene>
    <name evidence="1" type="ORF">OUZ56_027849</name>
</gene>
<sequence>MTLRGGNMFRLVQSLNTEVQQMNNPHLFVAFNSAFYNRRLTIPIPTPISYLLPPSLYTQTYTCGSVLIYESR</sequence>